<protein>
    <submittedName>
        <fullName evidence="3">Invasion associated locus B family protein</fullName>
    </submittedName>
</protein>
<feature type="coiled-coil region" evidence="1">
    <location>
        <begin position="161"/>
        <end position="189"/>
    </location>
</feature>
<dbReference type="AlphaFoldDB" id="A0A934MC03"/>
<evidence type="ECO:0000256" key="2">
    <source>
        <dbReference type="SAM" id="SignalP"/>
    </source>
</evidence>
<reference evidence="3" key="1">
    <citation type="submission" date="2020-12" db="EMBL/GenBank/DDBJ databases">
        <title>Bacterial taxonomy.</title>
        <authorList>
            <person name="Pan X."/>
        </authorList>
    </citation>
    <scope>NUCLEOTIDE SEQUENCE</scope>
    <source>
        <strain evidence="3">B2012</strain>
    </source>
</reference>
<proteinExistence type="predicted"/>
<evidence type="ECO:0000256" key="1">
    <source>
        <dbReference type="SAM" id="Coils"/>
    </source>
</evidence>
<keyword evidence="1" id="KW-0175">Coiled coil</keyword>
<evidence type="ECO:0000313" key="4">
    <source>
        <dbReference type="Proteomes" id="UP000609531"/>
    </source>
</evidence>
<keyword evidence="2" id="KW-0732">Signal</keyword>
<organism evidence="3 4">
    <name type="scientific">Acuticoccus mangrovi</name>
    <dbReference type="NCBI Taxonomy" id="2796142"/>
    <lineage>
        <taxon>Bacteria</taxon>
        <taxon>Pseudomonadati</taxon>
        <taxon>Pseudomonadota</taxon>
        <taxon>Alphaproteobacteria</taxon>
        <taxon>Hyphomicrobiales</taxon>
        <taxon>Amorphaceae</taxon>
        <taxon>Acuticoccus</taxon>
    </lineage>
</organism>
<keyword evidence="4" id="KW-1185">Reference proteome</keyword>
<dbReference type="Proteomes" id="UP000609531">
    <property type="component" value="Unassembled WGS sequence"/>
</dbReference>
<dbReference type="Pfam" id="PF06776">
    <property type="entry name" value="IalB"/>
    <property type="match status" value="1"/>
</dbReference>
<dbReference type="InterPro" id="IPR038696">
    <property type="entry name" value="IalB_sf"/>
</dbReference>
<accession>A0A934MC03</accession>
<gene>
    <name evidence="3" type="ORF">JCR33_03485</name>
</gene>
<feature type="chain" id="PRO_5037956069" evidence="2">
    <location>
        <begin position="20"/>
        <end position="196"/>
    </location>
</feature>
<comment type="caution">
    <text evidence="3">The sequence shown here is derived from an EMBL/GenBank/DDBJ whole genome shotgun (WGS) entry which is preliminary data.</text>
</comment>
<sequence>MAMMAIATAAALPTAPASAQDDNAWVKICNTDPKANKQLCLITQELRTDSGQFLASVAIRETPGEARKSLLVSVPVGMLIQPGVQLQIDGSKAEQARYSICFPNACYAELAIDAGFVTRLKAGGKLQLTTVNQQAKPVRFDLTLIGFTSAYDGEGINPQELQQKQADLQRQLEDKAQKMRDRLVAEQRKAVEESSQ</sequence>
<name>A0A934MC03_9HYPH</name>
<dbReference type="Gene3D" id="2.60.40.1880">
    <property type="entry name" value="Invasion associated locus B (IalB) protein"/>
    <property type="match status" value="1"/>
</dbReference>
<feature type="signal peptide" evidence="2">
    <location>
        <begin position="1"/>
        <end position="19"/>
    </location>
</feature>
<evidence type="ECO:0000313" key="3">
    <source>
        <dbReference type="EMBL" id="MBJ3774732.1"/>
    </source>
</evidence>
<dbReference type="InterPro" id="IPR010642">
    <property type="entry name" value="Invasion_prot_B"/>
</dbReference>
<dbReference type="EMBL" id="JAEKJA010000002">
    <property type="protein sequence ID" value="MBJ3774732.1"/>
    <property type="molecule type" value="Genomic_DNA"/>
</dbReference>